<feature type="non-terminal residue" evidence="1">
    <location>
        <position position="1"/>
    </location>
</feature>
<dbReference type="EMBL" id="HACA01003748">
    <property type="protein sequence ID" value="CDW21109.1"/>
    <property type="molecule type" value="Transcribed_RNA"/>
</dbReference>
<dbReference type="AlphaFoldDB" id="A0A0K2T4V5"/>
<evidence type="ECO:0000313" key="1">
    <source>
        <dbReference type="EMBL" id="CDW21109.1"/>
    </source>
</evidence>
<reference evidence="1" key="1">
    <citation type="submission" date="2014-05" db="EMBL/GenBank/DDBJ databases">
        <authorList>
            <person name="Chronopoulou M."/>
        </authorList>
    </citation>
    <scope>NUCLEOTIDE SEQUENCE</scope>
    <source>
        <tissue evidence="1">Whole organism</tissue>
    </source>
</reference>
<organism evidence="1">
    <name type="scientific">Lepeophtheirus salmonis</name>
    <name type="common">Salmon louse</name>
    <name type="synonym">Caligus salmonis</name>
    <dbReference type="NCBI Taxonomy" id="72036"/>
    <lineage>
        <taxon>Eukaryota</taxon>
        <taxon>Metazoa</taxon>
        <taxon>Ecdysozoa</taxon>
        <taxon>Arthropoda</taxon>
        <taxon>Crustacea</taxon>
        <taxon>Multicrustacea</taxon>
        <taxon>Hexanauplia</taxon>
        <taxon>Copepoda</taxon>
        <taxon>Siphonostomatoida</taxon>
        <taxon>Caligidae</taxon>
        <taxon>Lepeophtheirus</taxon>
    </lineage>
</organism>
<sequence>ARWVYFFLFDIRLKVHIIHCYWTFCNQSFKRDAHYWPTKNHFPSRQYTSSHLCSSGLTINENGVPTQNGSFVKTYYNLNLILEFFSQKYHFL</sequence>
<proteinExistence type="predicted"/>
<accession>A0A0K2T4V5</accession>
<protein>
    <submittedName>
        <fullName evidence="1">Uncharacterized protein</fullName>
    </submittedName>
</protein>
<name>A0A0K2T4V5_LEPSM</name>